<dbReference type="Pfam" id="PF00400">
    <property type="entry name" value="WD40"/>
    <property type="match status" value="2"/>
</dbReference>
<dbReference type="PROSITE" id="PS50082">
    <property type="entry name" value="WD_REPEATS_2"/>
    <property type="match status" value="2"/>
</dbReference>
<dbReference type="SMART" id="SM00320">
    <property type="entry name" value="WD40"/>
    <property type="match status" value="2"/>
</dbReference>
<sequence>GVALRGFGGHGQAVQDVAFATDYPYFVSASEDGSLAIWDAENGEQMRRVTGLDSPGGSHFNTINPGIFNIDIDRSGRWALTAARDNDLLLWDLSSGQSIDRLRGHTTSAYDVSFGPY</sequence>
<gene>
    <name evidence="3" type="ORF">S01H4_41575</name>
</gene>
<dbReference type="PROSITE" id="PS00678">
    <property type="entry name" value="WD_REPEATS_1"/>
    <property type="match status" value="1"/>
</dbReference>
<dbReference type="AlphaFoldDB" id="X1D549"/>
<dbReference type="InterPro" id="IPR019775">
    <property type="entry name" value="WD40_repeat_CS"/>
</dbReference>
<dbReference type="SUPFAM" id="SSF50978">
    <property type="entry name" value="WD40 repeat-like"/>
    <property type="match status" value="1"/>
</dbReference>
<keyword evidence="1" id="KW-0853">WD repeat</keyword>
<name>X1D549_9ZZZZ</name>
<evidence type="ECO:0000256" key="1">
    <source>
        <dbReference type="ARBA" id="ARBA00022574"/>
    </source>
</evidence>
<dbReference type="PROSITE" id="PS50294">
    <property type="entry name" value="WD_REPEATS_REGION"/>
    <property type="match status" value="1"/>
</dbReference>
<feature type="non-terminal residue" evidence="3">
    <location>
        <position position="1"/>
    </location>
</feature>
<dbReference type="InterPro" id="IPR036322">
    <property type="entry name" value="WD40_repeat_dom_sf"/>
</dbReference>
<accession>X1D549</accession>
<evidence type="ECO:0000256" key="2">
    <source>
        <dbReference type="ARBA" id="ARBA00022737"/>
    </source>
</evidence>
<proteinExistence type="predicted"/>
<dbReference type="InterPro" id="IPR001680">
    <property type="entry name" value="WD40_rpt"/>
</dbReference>
<dbReference type="InterPro" id="IPR015943">
    <property type="entry name" value="WD40/YVTN_repeat-like_dom_sf"/>
</dbReference>
<dbReference type="Gene3D" id="2.130.10.10">
    <property type="entry name" value="YVTN repeat-like/Quinoprotein amine dehydrogenase"/>
    <property type="match status" value="1"/>
</dbReference>
<dbReference type="EMBL" id="BART01022748">
    <property type="protein sequence ID" value="GAH00244.1"/>
    <property type="molecule type" value="Genomic_DNA"/>
</dbReference>
<dbReference type="PANTHER" id="PTHR19879:SF9">
    <property type="entry name" value="TRANSCRIPTION INITIATION FACTOR TFIID SUBUNIT 5"/>
    <property type="match status" value="1"/>
</dbReference>
<organism evidence="3">
    <name type="scientific">marine sediment metagenome</name>
    <dbReference type="NCBI Taxonomy" id="412755"/>
    <lineage>
        <taxon>unclassified sequences</taxon>
        <taxon>metagenomes</taxon>
        <taxon>ecological metagenomes</taxon>
    </lineage>
</organism>
<reference evidence="3" key="1">
    <citation type="journal article" date="2014" name="Front. Microbiol.">
        <title>High frequency of phylogenetically diverse reductive dehalogenase-homologous genes in deep subseafloor sedimentary metagenomes.</title>
        <authorList>
            <person name="Kawai M."/>
            <person name="Futagami T."/>
            <person name="Toyoda A."/>
            <person name="Takaki Y."/>
            <person name="Nishi S."/>
            <person name="Hori S."/>
            <person name="Arai W."/>
            <person name="Tsubouchi T."/>
            <person name="Morono Y."/>
            <person name="Uchiyama I."/>
            <person name="Ito T."/>
            <person name="Fujiyama A."/>
            <person name="Inagaki F."/>
            <person name="Takami H."/>
        </authorList>
    </citation>
    <scope>NUCLEOTIDE SEQUENCE</scope>
    <source>
        <strain evidence="3">Expedition CK06-06</strain>
    </source>
</reference>
<keyword evidence="2" id="KW-0677">Repeat</keyword>
<evidence type="ECO:0000313" key="3">
    <source>
        <dbReference type="EMBL" id="GAH00244.1"/>
    </source>
</evidence>
<protein>
    <submittedName>
        <fullName evidence="3">Uncharacterized protein</fullName>
    </submittedName>
</protein>
<comment type="caution">
    <text evidence="3">The sequence shown here is derived from an EMBL/GenBank/DDBJ whole genome shotgun (WGS) entry which is preliminary data.</text>
</comment>
<dbReference type="PANTHER" id="PTHR19879">
    <property type="entry name" value="TRANSCRIPTION INITIATION FACTOR TFIID"/>
    <property type="match status" value="1"/>
</dbReference>